<keyword evidence="2" id="KW-0560">Oxidoreductase</keyword>
<dbReference type="EMBL" id="QGKX02000095">
    <property type="protein sequence ID" value="KAF3571525.1"/>
    <property type="molecule type" value="Genomic_DNA"/>
</dbReference>
<reference evidence="3" key="1">
    <citation type="submission" date="2019-12" db="EMBL/GenBank/DDBJ databases">
        <title>Genome sequencing and annotation of Brassica cretica.</title>
        <authorList>
            <person name="Studholme D.J."/>
            <person name="Sarris P."/>
        </authorList>
    </citation>
    <scope>NUCLEOTIDE SEQUENCE</scope>
    <source>
        <strain evidence="3">PFS-109/04</strain>
        <tissue evidence="3">Leaf</tissue>
    </source>
</reference>
<protein>
    <recommendedName>
        <fullName evidence="5">3-beta hydroxysteroid dehydrogenase/isomerase domain-containing protein</fullName>
    </recommendedName>
</protein>
<dbReference type="PANTHER" id="PTHR10366">
    <property type="entry name" value="NAD DEPENDENT EPIMERASE/DEHYDRATASE"/>
    <property type="match status" value="1"/>
</dbReference>
<evidence type="ECO:0000313" key="3">
    <source>
        <dbReference type="EMBL" id="KAF3571525.1"/>
    </source>
</evidence>
<dbReference type="PANTHER" id="PTHR10366:SF834">
    <property type="entry name" value="NAD-DEPENDENT EPIMERASE_DEHYDRATASE DOMAIN-CONTAINING PROTEIN"/>
    <property type="match status" value="1"/>
</dbReference>
<dbReference type="SUPFAM" id="SSF51735">
    <property type="entry name" value="NAD(P)-binding Rossmann-fold domains"/>
    <property type="match status" value="1"/>
</dbReference>
<keyword evidence="1" id="KW-0521">NADP</keyword>
<evidence type="ECO:0008006" key="5">
    <source>
        <dbReference type="Google" id="ProtNLM"/>
    </source>
</evidence>
<dbReference type="GO" id="GO:0016616">
    <property type="term" value="F:oxidoreductase activity, acting on the CH-OH group of donors, NAD or NADP as acceptor"/>
    <property type="evidence" value="ECO:0007669"/>
    <property type="project" value="TreeGrafter"/>
</dbReference>
<dbReference type="InterPro" id="IPR050425">
    <property type="entry name" value="NAD(P)_dehydrat-like"/>
</dbReference>
<gene>
    <name evidence="3" type="ORF">F2Q69_00063647</name>
</gene>
<evidence type="ECO:0000256" key="2">
    <source>
        <dbReference type="ARBA" id="ARBA00023002"/>
    </source>
</evidence>
<dbReference type="InterPro" id="IPR036291">
    <property type="entry name" value="NAD(P)-bd_dom_sf"/>
</dbReference>
<evidence type="ECO:0000313" key="4">
    <source>
        <dbReference type="Proteomes" id="UP000712600"/>
    </source>
</evidence>
<dbReference type="Gene3D" id="3.40.50.720">
    <property type="entry name" value="NAD(P)-binding Rossmann-like Domain"/>
    <property type="match status" value="1"/>
</dbReference>
<sequence length="116" mass="13111">MYMCVSPEDQKKTDHLLALDGARERLQLFKASLLEEGSFEHAIDGCDAVFHTASPVKIIATDPQGKVPRNKPRKRSVGILLSIDVYMSKHASIDELPRNYTDEVLPRYIPRTFPTN</sequence>
<name>A0A8S9RFP5_BRACR</name>
<organism evidence="3 4">
    <name type="scientific">Brassica cretica</name>
    <name type="common">Mustard</name>
    <dbReference type="NCBI Taxonomy" id="69181"/>
    <lineage>
        <taxon>Eukaryota</taxon>
        <taxon>Viridiplantae</taxon>
        <taxon>Streptophyta</taxon>
        <taxon>Embryophyta</taxon>
        <taxon>Tracheophyta</taxon>
        <taxon>Spermatophyta</taxon>
        <taxon>Magnoliopsida</taxon>
        <taxon>eudicotyledons</taxon>
        <taxon>Gunneridae</taxon>
        <taxon>Pentapetalae</taxon>
        <taxon>rosids</taxon>
        <taxon>malvids</taxon>
        <taxon>Brassicales</taxon>
        <taxon>Brassicaceae</taxon>
        <taxon>Brassiceae</taxon>
        <taxon>Brassica</taxon>
    </lineage>
</organism>
<proteinExistence type="predicted"/>
<comment type="caution">
    <text evidence="3">The sequence shown here is derived from an EMBL/GenBank/DDBJ whole genome shotgun (WGS) entry which is preliminary data.</text>
</comment>
<accession>A0A8S9RFP5</accession>
<dbReference type="AlphaFoldDB" id="A0A8S9RFP5"/>
<evidence type="ECO:0000256" key="1">
    <source>
        <dbReference type="ARBA" id="ARBA00022857"/>
    </source>
</evidence>
<dbReference type="Proteomes" id="UP000712600">
    <property type="component" value="Unassembled WGS sequence"/>
</dbReference>